<sequence length="82" mass="9484">MGNVLTADGFRFFMPSNDHEPNHVHVEKGEFATKIDISGDQAILMKGEESKRTAKDPKLRKKALRLANTYLQTLKEEWRLRQ</sequence>
<gene>
    <name evidence="1" type="ORF">DCF25_07015</name>
</gene>
<dbReference type="EMBL" id="QBMC01000033">
    <property type="protein sequence ID" value="PZO20163.1"/>
    <property type="molecule type" value="Genomic_DNA"/>
</dbReference>
<proteinExistence type="predicted"/>
<protein>
    <recommendedName>
        <fullName evidence="3">DUF4160 domain-containing protein</fullName>
    </recommendedName>
</protein>
<accession>A0A2W4UGT5</accession>
<organism evidence="1 2">
    <name type="scientific">Leptolyngbya foveolarum</name>
    <dbReference type="NCBI Taxonomy" id="47253"/>
    <lineage>
        <taxon>Bacteria</taxon>
        <taxon>Bacillati</taxon>
        <taxon>Cyanobacteriota</taxon>
        <taxon>Cyanophyceae</taxon>
        <taxon>Leptolyngbyales</taxon>
        <taxon>Leptolyngbyaceae</taxon>
        <taxon>Leptolyngbya group</taxon>
        <taxon>Leptolyngbya</taxon>
    </lineage>
</organism>
<comment type="caution">
    <text evidence="1">The sequence shown here is derived from an EMBL/GenBank/DDBJ whole genome shotgun (WGS) entry which is preliminary data.</text>
</comment>
<evidence type="ECO:0000313" key="2">
    <source>
        <dbReference type="Proteomes" id="UP000249354"/>
    </source>
</evidence>
<dbReference type="InterPro" id="IPR025427">
    <property type="entry name" value="DUF4160"/>
</dbReference>
<name>A0A2W4UGT5_9CYAN</name>
<dbReference type="Pfam" id="PF13711">
    <property type="entry name" value="DUF4160"/>
    <property type="match status" value="1"/>
</dbReference>
<reference evidence="1 2" key="2">
    <citation type="submission" date="2018-06" db="EMBL/GenBank/DDBJ databases">
        <title>Metagenomic assembly of (sub)arctic Cyanobacteria and their associated microbiome from non-axenic cultures.</title>
        <authorList>
            <person name="Baurain D."/>
        </authorList>
    </citation>
    <scope>NUCLEOTIDE SEQUENCE [LARGE SCALE GENOMIC DNA]</scope>
    <source>
        <strain evidence="1">ULC129bin1</strain>
    </source>
</reference>
<dbReference type="Proteomes" id="UP000249354">
    <property type="component" value="Unassembled WGS sequence"/>
</dbReference>
<reference evidence="2" key="1">
    <citation type="submission" date="2018-04" db="EMBL/GenBank/DDBJ databases">
        <authorList>
            <person name="Cornet L."/>
        </authorList>
    </citation>
    <scope>NUCLEOTIDE SEQUENCE [LARGE SCALE GENOMIC DNA]</scope>
</reference>
<evidence type="ECO:0000313" key="1">
    <source>
        <dbReference type="EMBL" id="PZO20163.1"/>
    </source>
</evidence>
<dbReference type="AlphaFoldDB" id="A0A2W4UGT5"/>
<evidence type="ECO:0008006" key="3">
    <source>
        <dbReference type="Google" id="ProtNLM"/>
    </source>
</evidence>